<name>A0A5C6CV18_9BACT</name>
<evidence type="ECO:0000313" key="3">
    <source>
        <dbReference type="Proteomes" id="UP000318437"/>
    </source>
</evidence>
<gene>
    <name evidence="2" type="primary">gdhB_2</name>
    <name evidence="2" type="ORF">Pla144_24420</name>
</gene>
<dbReference type="Gene3D" id="1.10.285.10">
    <property type="entry name" value="Glutamate Dehydrogenase, chain A, domain 3"/>
    <property type="match status" value="1"/>
</dbReference>
<dbReference type="EMBL" id="SJPS01000003">
    <property type="protein sequence ID" value="TWU27665.1"/>
    <property type="molecule type" value="Genomic_DNA"/>
</dbReference>
<dbReference type="Pfam" id="PF00208">
    <property type="entry name" value="ELFV_dehydrog"/>
    <property type="match status" value="1"/>
</dbReference>
<dbReference type="AlphaFoldDB" id="A0A5C6CV18"/>
<keyword evidence="2" id="KW-0560">Oxidoreductase</keyword>
<sequence>MSQAVEKELGPFMSELKIRNPHEKKFHQAGLERNQNAMRFSWSREEVDERLQHNMQAIHKRCVDHGTTDGRVNYTDEANIADLKKVADAMLSYEIVYDRAGESS</sequence>
<proteinExistence type="predicted"/>
<dbReference type="GO" id="GO:0006520">
    <property type="term" value="P:amino acid metabolic process"/>
    <property type="evidence" value="ECO:0007669"/>
    <property type="project" value="InterPro"/>
</dbReference>
<dbReference type="InterPro" id="IPR006096">
    <property type="entry name" value="Glu/Leu/Phe/Val/Trp_DH_C"/>
</dbReference>
<dbReference type="EC" id="1.4.1.2" evidence="2"/>
<protein>
    <submittedName>
        <fullName evidence="2">NAD-specific glutamate dehydrogenase</fullName>
        <ecNumber evidence="2">1.4.1.2</ecNumber>
    </submittedName>
</protein>
<evidence type="ECO:0000259" key="1">
    <source>
        <dbReference type="Pfam" id="PF00208"/>
    </source>
</evidence>
<dbReference type="GO" id="GO:0004352">
    <property type="term" value="F:glutamate dehydrogenase (NAD+) activity"/>
    <property type="evidence" value="ECO:0007669"/>
    <property type="project" value="UniProtKB-EC"/>
</dbReference>
<keyword evidence="3" id="KW-1185">Reference proteome</keyword>
<dbReference type="RefSeq" id="WP_197530601.1">
    <property type="nucleotide sequence ID" value="NZ_SJPS01000003.1"/>
</dbReference>
<dbReference type="Proteomes" id="UP000318437">
    <property type="component" value="Unassembled WGS sequence"/>
</dbReference>
<feature type="domain" description="Glutamate/phenylalanine/leucine/valine/L-tryptophan dehydrogenase C-terminal" evidence="1">
    <location>
        <begin position="29"/>
        <end position="91"/>
    </location>
</feature>
<organism evidence="2 3">
    <name type="scientific">Bythopirellula polymerisocia</name>
    <dbReference type="NCBI Taxonomy" id="2528003"/>
    <lineage>
        <taxon>Bacteria</taxon>
        <taxon>Pseudomonadati</taxon>
        <taxon>Planctomycetota</taxon>
        <taxon>Planctomycetia</taxon>
        <taxon>Pirellulales</taxon>
        <taxon>Lacipirellulaceae</taxon>
        <taxon>Bythopirellula</taxon>
    </lineage>
</organism>
<dbReference type="SUPFAM" id="SSF51735">
    <property type="entry name" value="NAD(P)-binding Rossmann-fold domains"/>
    <property type="match status" value="1"/>
</dbReference>
<evidence type="ECO:0000313" key="2">
    <source>
        <dbReference type="EMBL" id="TWU27665.1"/>
    </source>
</evidence>
<accession>A0A5C6CV18</accession>
<comment type="caution">
    <text evidence="2">The sequence shown here is derived from an EMBL/GenBank/DDBJ whole genome shotgun (WGS) entry which is preliminary data.</text>
</comment>
<reference evidence="2 3" key="1">
    <citation type="submission" date="2019-02" db="EMBL/GenBank/DDBJ databases">
        <title>Deep-cultivation of Planctomycetes and their phenomic and genomic characterization uncovers novel biology.</title>
        <authorList>
            <person name="Wiegand S."/>
            <person name="Jogler M."/>
            <person name="Boedeker C."/>
            <person name="Pinto D."/>
            <person name="Vollmers J."/>
            <person name="Rivas-Marin E."/>
            <person name="Kohn T."/>
            <person name="Peeters S.H."/>
            <person name="Heuer A."/>
            <person name="Rast P."/>
            <person name="Oberbeckmann S."/>
            <person name="Bunk B."/>
            <person name="Jeske O."/>
            <person name="Meyerdierks A."/>
            <person name="Storesund J.E."/>
            <person name="Kallscheuer N."/>
            <person name="Luecker S."/>
            <person name="Lage O.M."/>
            <person name="Pohl T."/>
            <person name="Merkel B.J."/>
            <person name="Hornburger P."/>
            <person name="Mueller R.-W."/>
            <person name="Bruemmer F."/>
            <person name="Labrenz M."/>
            <person name="Spormann A.M."/>
            <person name="Op Den Camp H."/>
            <person name="Overmann J."/>
            <person name="Amann R."/>
            <person name="Jetten M.S.M."/>
            <person name="Mascher T."/>
            <person name="Medema M.H."/>
            <person name="Devos D.P."/>
            <person name="Kaster A.-K."/>
            <person name="Ovreas L."/>
            <person name="Rohde M."/>
            <person name="Galperin M.Y."/>
            <person name="Jogler C."/>
        </authorList>
    </citation>
    <scope>NUCLEOTIDE SEQUENCE [LARGE SCALE GENOMIC DNA]</scope>
    <source>
        <strain evidence="2 3">Pla144</strain>
    </source>
</reference>
<dbReference type="InterPro" id="IPR036291">
    <property type="entry name" value="NAD(P)-bd_dom_sf"/>
</dbReference>